<comment type="similarity">
    <text evidence="2">Belongs to the cystatin family.</text>
</comment>
<dbReference type="AlphaFoldDB" id="A0A3N0Z752"/>
<evidence type="ECO:0000256" key="4">
    <source>
        <dbReference type="ARBA" id="ARBA00022690"/>
    </source>
</evidence>
<dbReference type="Pfam" id="PF00031">
    <property type="entry name" value="Cystatin"/>
    <property type="match status" value="1"/>
</dbReference>
<gene>
    <name evidence="7" type="ORF">DPX16_9488</name>
</gene>
<sequence length="105" mass="11575">MTAEMSKYGAWTSEEVVTPEEEKICHEMKPDIEKKAGVTFRAYIPLSFRSQLVSGTNYLVKVYVGVDKCVHAMISQALPCNGGELTVTAVQHPKSASEPLIPFDN</sequence>
<dbReference type="PANTHER" id="PTHR11414">
    <property type="entry name" value="CYSTATIN FAMILY MEMBER"/>
    <property type="match status" value="1"/>
</dbReference>
<name>A0A3N0Z752_ANAGA</name>
<comment type="subcellular location">
    <subcellularLocation>
        <location evidence="1">Cytoplasm</location>
    </subcellularLocation>
</comment>
<keyword evidence="5" id="KW-0789">Thiol protease inhibitor</keyword>
<dbReference type="SUPFAM" id="SSF54403">
    <property type="entry name" value="Cystatin/monellin"/>
    <property type="match status" value="1"/>
</dbReference>
<dbReference type="EMBL" id="RJVU01007700">
    <property type="protein sequence ID" value="ROL53788.1"/>
    <property type="molecule type" value="Genomic_DNA"/>
</dbReference>
<keyword evidence="8" id="KW-1185">Reference proteome</keyword>
<organism evidence="7 8">
    <name type="scientific">Anabarilius grahami</name>
    <name type="common">Kanglang fish</name>
    <name type="synonym">Barilius grahami</name>
    <dbReference type="NCBI Taxonomy" id="495550"/>
    <lineage>
        <taxon>Eukaryota</taxon>
        <taxon>Metazoa</taxon>
        <taxon>Chordata</taxon>
        <taxon>Craniata</taxon>
        <taxon>Vertebrata</taxon>
        <taxon>Euteleostomi</taxon>
        <taxon>Actinopterygii</taxon>
        <taxon>Neopterygii</taxon>
        <taxon>Teleostei</taxon>
        <taxon>Ostariophysi</taxon>
        <taxon>Cypriniformes</taxon>
        <taxon>Xenocyprididae</taxon>
        <taxon>Xenocypridinae</taxon>
        <taxon>Xenocypridinae incertae sedis</taxon>
        <taxon>Anabarilius</taxon>
    </lineage>
</organism>
<dbReference type="GO" id="GO:0005829">
    <property type="term" value="C:cytosol"/>
    <property type="evidence" value="ECO:0007669"/>
    <property type="project" value="TreeGrafter"/>
</dbReference>
<keyword evidence="3" id="KW-0963">Cytoplasm</keyword>
<dbReference type="PANTHER" id="PTHR11414:SF21">
    <property type="entry name" value="CYSTATIN 14A, TANDEM DUPLICATE 1-RELATED"/>
    <property type="match status" value="1"/>
</dbReference>
<evidence type="ECO:0000313" key="7">
    <source>
        <dbReference type="EMBL" id="ROL53788.1"/>
    </source>
</evidence>
<evidence type="ECO:0000259" key="6">
    <source>
        <dbReference type="Pfam" id="PF00031"/>
    </source>
</evidence>
<evidence type="ECO:0000313" key="8">
    <source>
        <dbReference type="Proteomes" id="UP000281406"/>
    </source>
</evidence>
<dbReference type="InterPro" id="IPR000010">
    <property type="entry name" value="Cystatin_dom"/>
</dbReference>
<dbReference type="InterPro" id="IPR001713">
    <property type="entry name" value="Prot_inh_stefin"/>
</dbReference>
<dbReference type="Proteomes" id="UP000281406">
    <property type="component" value="Unassembled WGS sequence"/>
</dbReference>
<protein>
    <submittedName>
        <fullName evidence="7">Cystatin-B</fullName>
    </submittedName>
</protein>
<reference evidence="7 8" key="1">
    <citation type="submission" date="2018-10" db="EMBL/GenBank/DDBJ databases">
        <title>Genome assembly for a Yunnan-Guizhou Plateau 3E fish, Anabarilius grahami (Regan), and its evolutionary and genetic applications.</title>
        <authorList>
            <person name="Jiang W."/>
        </authorList>
    </citation>
    <scope>NUCLEOTIDE SEQUENCE [LARGE SCALE GENOMIC DNA]</scope>
    <source>
        <strain evidence="7">AG-KIZ</strain>
        <tissue evidence="7">Muscle</tissue>
    </source>
</reference>
<proteinExistence type="inferred from homology"/>
<dbReference type="InterPro" id="IPR046350">
    <property type="entry name" value="Cystatin_sf"/>
</dbReference>
<feature type="domain" description="Cystatin" evidence="6">
    <location>
        <begin position="25"/>
        <end position="81"/>
    </location>
</feature>
<keyword evidence="4" id="KW-0646">Protease inhibitor</keyword>
<evidence type="ECO:0000256" key="5">
    <source>
        <dbReference type="ARBA" id="ARBA00022704"/>
    </source>
</evidence>
<evidence type="ECO:0000256" key="3">
    <source>
        <dbReference type="ARBA" id="ARBA00022490"/>
    </source>
</evidence>
<dbReference type="PRINTS" id="PR00295">
    <property type="entry name" value="STEFINA"/>
</dbReference>
<comment type="caution">
    <text evidence="7">The sequence shown here is derived from an EMBL/GenBank/DDBJ whole genome shotgun (WGS) entry which is preliminary data.</text>
</comment>
<evidence type="ECO:0000256" key="1">
    <source>
        <dbReference type="ARBA" id="ARBA00004496"/>
    </source>
</evidence>
<dbReference type="Gene3D" id="3.10.450.10">
    <property type="match status" value="1"/>
</dbReference>
<dbReference type="GO" id="GO:0004869">
    <property type="term" value="F:cysteine-type endopeptidase inhibitor activity"/>
    <property type="evidence" value="ECO:0007669"/>
    <property type="project" value="UniProtKB-KW"/>
</dbReference>
<accession>A0A3N0Z752</accession>
<evidence type="ECO:0000256" key="2">
    <source>
        <dbReference type="ARBA" id="ARBA00009403"/>
    </source>
</evidence>
<dbReference type="OrthoDB" id="6115262at2759"/>